<evidence type="ECO:0000256" key="3">
    <source>
        <dbReference type="ARBA" id="ARBA00022692"/>
    </source>
</evidence>
<name>A0A9D2GQH7_9BACT</name>
<feature type="domain" description="MacB-like periplasmic core" evidence="8">
    <location>
        <begin position="502"/>
        <end position="669"/>
    </location>
</feature>
<evidence type="ECO:0000313" key="9">
    <source>
        <dbReference type="EMBL" id="HIZ85560.1"/>
    </source>
</evidence>
<feature type="transmembrane region" description="Helical" evidence="6">
    <location>
        <begin position="427"/>
        <end position="446"/>
    </location>
</feature>
<protein>
    <submittedName>
        <fullName evidence="9">ABC transporter permease</fullName>
    </submittedName>
</protein>
<evidence type="ECO:0000256" key="1">
    <source>
        <dbReference type="ARBA" id="ARBA00004651"/>
    </source>
</evidence>
<evidence type="ECO:0000256" key="6">
    <source>
        <dbReference type="SAM" id="Phobius"/>
    </source>
</evidence>
<comment type="caution">
    <text evidence="9">The sequence shown here is derived from an EMBL/GenBank/DDBJ whole genome shotgun (WGS) entry which is preliminary data.</text>
</comment>
<gene>
    <name evidence="9" type="ORF">IAC04_03620</name>
</gene>
<keyword evidence="5 6" id="KW-0472">Membrane</keyword>
<feature type="non-terminal residue" evidence="9">
    <location>
        <position position="671"/>
    </location>
</feature>
<dbReference type="InterPro" id="IPR050250">
    <property type="entry name" value="Macrolide_Exporter_MacB"/>
</dbReference>
<dbReference type="PANTHER" id="PTHR30572:SF18">
    <property type="entry name" value="ABC-TYPE MACROLIDE FAMILY EXPORT SYSTEM PERMEASE COMPONENT 2"/>
    <property type="match status" value="1"/>
</dbReference>
<feature type="domain" description="ABC3 transporter permease C-terminal" evidence="7">
    <location>
        <begin position="278"/>
        <end position="408"/>
    </location>
</feature>
<feature type="transmembrane region" description="Helical" evidence="6">
    <location>
        <begin position="21"/>
        <end position="50"/>
    </location>
</feature>
<dbReference type="PANTHER" id="PTHR30572">
    <property type="entry name" value="MEMBRANE COMPONENT OF TRANSPORTER-RELATED"/>
    <property type="match status" value="1"/>
</dbReference>
<keyword evidence="4 6" id="KW-1133">Transmembrane helix</keyword>
<feature type="transmembrane region" description="Helical" evidence="6">
    <location>
        <begin position="327"/>
        <end position="346"/>
    </location>
</feature>
<sequence>MKLPVYFRQSWQIMLKDRQYSLIYIIGVALSMAVVTVFLMLVTMMVGGVYPEKHRGRILVLDRVIYENPSEDYFNASIVPADLARFIKESQLDGTDAVSLVKRPSATVPVMVRDKSVLCAGARYVDGDFWKVFDFDFLAGRPFSVENTAGPEAVISSTLAQRCFGTDEAVGRVLTVSGQPVTVRGVVRDVSVMAMETDAEIWLTMDAAYPRMSEQILFSAVSRRHIPKVLDAVKAALEQYNNLQADESMRILPDDMVPESIQRRQTGSLGQFISNISLIVVIILLIPAVNLCGMVSSSLRERLSEFGVRKSYGAPFRAMFFQIFSENMLLTLIGGFLGYLLSFMLFDSISFYFTEAAVGLGAGSVRNVDLIYPAEPFFRPGIYLLIFAAVVLLNTFASVQPVMKVLRKGSVSLLRDNDASAPSRRCRGLWLVIEASLVVAIGWLAGNPVLMNAMRRCIVPMGWEPDRVVSLPVISLAASDAASASGESPDEKLQADFRRIGQSIASLDGVESMTPSTQNFPGNMLCSSLQVFKDTLKRFNAACYTAGYGSDFMDVFGIKTVIPDGNTSRTAGSLGSIVISEDLAAEFFPEDSPVGKTLYVADWGGEPVRKTVTGVMARQKRNAVYLPEPAIILSIPEFSSEDIRQSRCCWHVRVSKGTDVRKFIEELDSYM</sequence>
<keyword evidence="3 6" id="KW-0812">Transmembrane</keyword>
<dbReference type="InterPro" id="IPR003838">
    <property type="entry name" value="ABC3_permease_C"/>
</dbReference>
<organism evidence="9 10">
    <name type="scientific">Candidatus Coprenecus stercoravium</name>
    <dbReference type="NCBI Taxonomy" id="2840735"/>
    <lineage>
        <taxon>Bacteria</taxon>
        <taxon>Pseudomonadati</taxon>
        <taxon>Bacteroidota</taxon>
        <taxon>Bacteroidia</taxon>
        <taxon>Bacteroidales</taxon>
        <taxon>Rikenellaceae</taxon>
        <taxon>Rikenellaceae incertae sedis</taxon>
        <taxon>Candidatus Coprenecus</taxon>
    </lineage>
</organism>
<dbReference type="EMBL" id="DXAW01000071">
    <property type="protein sequence ID" value="HIZ85560.1"/>
    <property type="molecule type" value="Genomic_DNA"/>
</dbReference>
<accession>A0A9D2GQH7</accession>
<feature type="domain" description="MacB-like periplasmic core" evidence="8">
    <location>
        <begin position="21"/>
        <end position="235"/>
    </location>
</feature>
<dbReference type="AlphaFoldDB" id="A0A9D2GQH7"/>
<evidence type="ECO:0000313" key="10">
    <source>
        <dbReference type="Proteomes" id="UP000824115"/>
    </source>
</evidence>
<dbReference type="Pfam" id="PF12704">
    <property type="entry name" value="MacB_PCD"/>
    <property type="match status" value="2"/>
</dbReference>
<reference evidence="9" key="2">
    <citation type="submission" date="2021-04" db="EMBL/GenBank/DDBJ databases">
        <authorList>
            <person name="Gilroy R."/>
        </authorList>
    </citation>
    <scope>NUCLEOTIDE SEQUENCE</scope>
    <source>
        <strain evidence="9">Gambia16-554</strain>
    </source>
</reference>
<keyword evidence="2" id="KW-1003">Cell membrane</keyword>
<evidence type="ECO:0000256" key="5">
    <source>
        <dbReference type="ARBA" id="ARBA00023136"/>
    </source>
</evidence>
<evidence type="ECO:0000256" key="2">
    <source>
        <dbReference type="ARBA" id="ARBA00022475"/>
    </source>
</evidence>
<dbReference type="Proteomes" id="UP000824115">
    <property type="component" value="Unassembled WGS sequence"/>
</dbReference>
<dbReference type="InterPro" id="IPR025857">
    <property type="entry name" value="MacB_PCD"/>
</dbReference>
<evidence type="ECO:0000259" key="7">
    <source>
        <dbReference type="Pfam" id="PF02687"/>
    </source>
</evidence>
<feature type="transmembrane region" description="Helical" evidence="6">
    <location>
        <begin position="382"/>
        <end position="406"/>
    </location>
</feature>
<evidence type="ECO:0000256" key="4">
    <source>
        <dbReference type="ARBA" id="ARBA00022989"/>
    </source>
</evidence>
<dbReference type="Pfam" id="PF02687">
    <property type="entry name" value="FtsX"/>
    <property type="match status" value="1"/>
</dbReference>
<proteinExistence type="predicted"/>
<dbReference type="GO" id="GO:0005886">
    <property type="term" value="C:plasma membrane"/>
    <property type="evidence" value="ECO:0007669"/>
    <property type="project" value="UniProtKB-SubCell"/>
</dbReference>
<reference evidence="9" key="1">
    <citation type="journal article" date="2021" name="PeerJ">
        <title>Extensive microbial diversity within the chicken gut microbiome revealed by metagenomics and culture.</title>
        <authorList>
            <person name="Gilroy R."/>
            <person name="Ravi A."/>
            <person name="Getino M."/>
            <person name="Pursley I."/>
            <person name="Horton D.L."/>
            <person name="Alikhan N.F."/>
            <person name="Baker D."/>
            <person name="Gharbi K."/>
            <person name="Hall N."/>
            <person name="Watson M."/>
            <person name="Adriaenssens E.M."/>
            <person name="Foster-Nyarko E."/>
            <person name="Jarju S."/>
            <person name="Secka A."/>
            <person name="Antonio M."/>
            <person name="Oren A."/>
            <person name="Chaudhuri R.R."/>
            <person name="La Ragione R."/>
            <person name="Hildebrand F."/>
            <person name="Pallen M.J."/>
        </authorList>
    </citation>
    <scope>NUCLEOTIDE SEQUENCE</scope>
    <source>
        <strain evidence="9">Gambia16-554</strain>
    </source>
</reference>
<feature type="transmembrane region" description="Helical" evidence="6">
    <location>
        <begin position="272"/>
        <end position="293"/>
    </location>
</feature>
<evidence type="ECO:0000259" key="8">
    <source>
        <dbReference type="Pfam" id="PF12704"/>
    </source>
</evidence>
<dbReference type="GO" id="GO:0022857">
    <property type="term" value="F:transmembrane transporter activity"/>
    <property type="evidence" value="ECO:0007669"/>
    <property type="project" value="TreeGrafter"/>
</dbReference>
<comment type="subcellular location">
    <subcellularLocation>
        <location evidence="1">Cell membrane</location>
        <topology evidence="1">Multi-pass membrane protein</topology>
    </subcellularLocation>
</comment>